<reference evidence="1" key="1">
    <citation type="journal article" date="2008" name="ISME J.">
        <title>Genomic patterns of recombination, clonal divergence and environment in marine microbial populations.</title>
        <authorList>
            <person name="Konstantinidis K.T."/>
            <person name="Delong E.F."/>
        </authorList>
    </citation>
    <scope>NUCLEOTIDE SEQUENCE</scope>
</reference>
<name>B3TBZ4_9ZZZZ</name>
<accession>B3TBZ4</accession>
<organism evidence="1">
    <name type="scientific">uncultured marine microorganism HF4000_APKG10F17</name>
    <dbReference type="NCBI Taxonomy" id="455558"/>
    <lineage>
        <taxon>unclassified sequences</taxon>
        <taxon>environmental samples</taxon>
    </lineage>
</organism>
<evidence type="ECO:0000313" key="1">
    <source>
        <dbReference type="EMBL" id="ABZ10103.1"/>
    </source>
</evidence>
<protein>
    <submittedName>
        <fullName evidence="1">Uncharacterized protein</fullName>
    </submittedName>
</protein>
<dbReference type="AlphaFoldDB" id="B3TBZ4"/>
<gene>
    <name evidence="1" type="ORF">ALOHA_HF4000APKG10F17ctg1g3</name>
</gene>
<sequence>MFNGNIVVEEENQPTREDNVFNHISELFFDKYNINIYLSACDKLMYENGMFYSYLDVIECKDTINKHYEQKISEFVKPDFEYFTIKDTGYRAKYSENIYKIDVFGVYCDNTSFINLLMNPERCSTEDIGSLYMAKNSISEEWGYAGNGFETTTGKHLK</sequence>
<dbReference type="EMBL" id="EU016666">
    <property type="protein sequence ID" value="ABZ10103.1"/>
    <property type="molecule type" value="Genomic_DNA"/>
</dbReference>
<proteinExistence type="predicted"/>